<name>A0A8S5LX28_9CAUD</name>
<evidence type="ECO:0000256" key="1">
    <source>
        <dbReference type="SAM" id="Phobius"/>
    </source>
</evidence>
<evidence type="ECO:0000313" key="2">
    <source>
        <dbReference type="EMBL" id="DAD74415.1"/>
    </source>
</evidence>
<reference evidence="2" key="1">
    <citation type="journal article" date="2021" name="Proc. Natl. Acad. Sci. U.S.A.">
        <title>A Catalog of Tens of Thousands of Viruses from Human Metagenomes Reveals Hidden Associations with Chronic Diseases.</title>
        <authorList>
            <person name="Tisza M.J."/>
            <person name="Buck C.B."/>
        </authorList>
    </citation>
    <scope>NUCLEOTIDE SEQUENCE</scope>
    <source>
        <strain evidence="2">Ct3pR10</strain>
    </source>
</reference>
<keyword evidence="1" id="KW-1133">Transmembrane helix</keyword>
<keyword evidence="1" id="KW-0812">Transmembrane</keyword>
<sequence length="47" mass="5384">MLPSVPVPWESGAALLLLPTFKTLLPFLVNLNKIQKNSCNPQWRMIY</sequence>
<accession>A0A8S5LX28</accession>
<proteinExistence type="predicted"/>
<organism evidence="2">
    <name type="scientific">Siphoviridae sp. ct3pR10</name>
    <dbReference type="NCBI Taxonomy" id="2826284"/>
    <lineage>
        <taxon>Viruses</taxon>
        <taxon>Duplodnaviria</taxon>
        <taxon>Heunggongvirae</taxon>
        <taxon>Uroviricota</taxon>
        <taxon>Caudoviricetes</taxon>
    </lineage>
</organism>
<dbReference type="EMBL" id="BK014759">
    <property type="protein sequence ID" value="DAD74415.1"/>
    <property type="molecule type" value="Genomic_DNA"/>
</dbReference>
<protein>
    <submittedName>
        <fullName evidence="2">Uncharacterized protein</fullName>
    </submittedName>
</protein>
<keyword evidence="1" id="KW-0472">Membrane</keyword>
<feature type="transmembrane region" description="Helical" evidence="1">
    <location>
        <begin position="12"/>
        <end position="31"/>
    </location>
</feature>